<protein>
    <submittedName>
        <fullName evidence="2">Uncharacterized protein</fullName>
    </submittedName>
</protein>
<organism evidence="2 3">
    <name type="scientific">Mangrovicoccus algicola</name>
    <dbReference type="NCBI Taxonomy" id="2771008"/>
    <lineage>
        <taxon>Bacteria</taxon>
        <taxon>Pseudomonadati</taxon>
        <taxon>Pseudomonadota</taxon>
        <taxon>Alphaproteobacteria</taxon>
        <taxon>Rhodobacterales</taxon>
        <taxon>Paracoccaceae</taxon>
        <taxon>Mangrovicoccus</taxon>
    </lineage>
</organism>
<feature type="non-terminal residue" evidence="2">
    <location>
        <position position="1"/>
    </location>
</feature>
<dbReference type="EMBL" id="JACVXA010000134">
    <property type="protein sequence ID" value="MBE3640696.1"/>
    <property type="molecule type" value="Genomic_DNA"/>
</dbReference>
<feature type="non-terminal residue" evidence="2">
    <location>
        <position position="750"/>
    </location>
</feature>
<name>A0A8J7CMQ3_9RHOB</name>
<proteinExistence type="predicted"/>
<feature type="region of interest" description="Disordered" evidence="1">
    <location>
        <begin position="710"/>
        <end position="750"/>
    </location>
</feature>
<comment type="caution">
    <text evidence="2">The sequence shown here is derived from an EMBL/GenBank/DDBJ whole genome shotgun (WGS) entry which is preliminary data.</text>
</comment>
<gene>
    <name evidence="2" type="ORF">ICN82_21090</name>
</gene>
<dbReference type="AlphaFoldDB" id="A0A8J7CMQ3"/>
<accession>A0A8J7CMQ3</accession>
<evidence type="ECO:0000256" key="1">
    <source>
        <dbReference type="SAM" id="MobiDB-lite"/>
    </source>
</evidence>
<keyword evidence="3" id="KW-1185">Reference proteome</keyword>
<reference evidence="2" key="1">
    <citation type="submission" date="2020-09" db="EMBL/GenBank/DDBJ databases">
        <title>A novel bacterium of genus Mangrovicoccus, isolated from South China Sea.</title>
        <authorList>
            <person name="Huang H."/>
            <person name="Mo K."/>
            <person name="Hu Y."/>
        </authorList>
    </citation>
    <scope>NUCLEOTIDE SEQUENCE</scope>
    <source>
        <strain evidence="2">HB182678</strain>
    </source>
</reference>
<evidence type="ECO:0000313" key="3">
    <source>
        <dbReference type="Proteomes" id="UP000609121"/>
    </source>
</evidence>
<evidence type="ECO:0000313" key="2">
    <source>
        <dbReference type="EMBL" id="MBE3640696.1"/>
    </source>
</evidence>
<sequence>AAPSRGPEGGPAPAGGAALPASSFGRLADGGFLGRLGAGLSLSADDLAAGRIDLQDRPQPVPGLRLTSAVWEAARNRVEVTAALAVGFVDDSEFRIRLGADGRASLRGSVARQIDNPALGNPELRVSLEEDGRVAAEVGITGADLARGRIAGLTAEGSGRIVLAQGRLSGGGAVTMAYEGLGGGTVRFRYGADGAFAAEGQITVTPPFLDAVEAELGVDEARNITADVTLQAGALPSRVPGLEFAGGTLALHYENGRISGGLSGVSAAYAGFGALDQAEAAIGRDGTFAGSGTLRLTVPTMREVTGRVQVARGRVSGSLTLAADAFPEALPVRGGRLTATLDAAGRLGMAGAVKVDLGPAGEADLEASYLEGRFAMGVDARLTVPGLQPAQLRVAYADGRLEGEAQIPVDTAALPGLGGSVMLRYAEDRWSGETTIAYSADDGKLSGSLTVTVAQDEAGAVRLGGEGSVTAQLMPRLAGTLTARILPEGGIDVSGSITVTEPLELFPESRMDRELFRYSQNVPLWAMLVAVIRVRAGVRAGVGPGVFRNIRVEGSYTLGAEEADPSFTIGGELFIPAFVEGYAAIGAGLGVDVLLGSLTGGIEAVGTAGLYGAIQVEPSLSYDAGDWSIEGIATLAAGARMKLGLNAWAEIEAAWVTVWEEDWELAEKVFPIGPDLALQAKMNYTFGQPAPPEIEMNSGDFDASALIQEAMPKDGPGGSGAREVLQNRAQWRGDLERQRRAPVPPETAAA</sequence>
<dbReference type="Proteomes" id="UP000609121">
    <property type="component" value="Unassembled WGS sequence"/>
</dbReference>